<sequence>MTQTKGTKETRKSYPGTIETAGKDSARTDLFSAHDPDTEPETFIPPSGFRRGMGWLPDRPDFRDYHERTPEIRELLDSDERLKREIKKRPSLAKTYDLPPLSRRIDAESLPASVDLREYCSPVEDQGGLGSCTAHAGVGLIEYYERRAFGRHLDASRLFLYKVTRNLMKLRGDTGAYLRTTMGAMVLFGVPPESYWPYTDDASSFDREPSAFCYAFAQNYQTIKYFRHDPAGASPKDVLHSLKTYLAKGFPFIFGFSVYNSIEQAETDGRIPFPSPRERLEGGHAVMAVGYDDKLEITNKFSKEKTKGALLIRNSWGTSWGDHGYGWLPYDYVLRGLAEDFWSILKKEWLDTSAFAE</sequence>
<organism evidence="4 5">
    <name type="scientific">Candidatus Saccharicenans subterraneus</name>
    <dbReference type="NCBI Taxonomy" id="2508984"/>
    <lineage>
        <taxon>Bacteria</taxon>
        <taxon>Candidatus Aminicenantota</taxon>
        <taxon>Candidatus Aminicenantia</taxon>
        <taxon>Candidatus Aminicenantales</taxon>
        <taxon>Candidatus Saccharicenantaceae</taxon>
        <taxon>Candidatus Saccharicenans</taxon>
    </lineage>
</organism>
<feature type="compositionally biased region" description="Basic and acidic residues" evidence="2">
    <location>
        <begin position="21"/>
        <end position="37"/>
    </location>
</feature>
<reference evidence="4 5" key="1">
    <citation type="submission" date="2018-08" db="EMBL/GenBank/DDBJ databases">
        <title>Genome analysis of the thermophilic bacterium of the candidate phylum Aminicenantes from deep subsurface aquifer revealed its physiology and ecological role.</title>
        <authorList>
            <person name="Kadnikov V.V."/>
            <person name="Mardanov A.V."/>
            <person name="Beletsky A.V."/>
            <person name="Karnachuk O.V."/>
            <person name="Ravin N.V."/>
        </authorList>
    </citation>
    <scope>NUCLEOTIDE SEQUENCE [LARGE SCALE GENOMIC DNA]</scope>
    <source>
        <strain evidence="4">BY38</strain>
    </source>
</reference>
<feature type="region of interest" description="Disordered" evidence="2">
    <location>
        <begin position="1"/>
        <end position="50"/>
    </location>
</feature>
<proteinExistence type="inferred from homology"/>
<dbReference type="SMART" id="SM00645">
    <property type="entry name" value="Pept_C1"/>
    <property type="match status" value="1"/>
</dbReference>
<dbReference type="Pfam" id="PF00112">
    <property type="entry name" value="Peptidase_C1"/>
    <property type="match status" value="1"/>
</dbReference>
<dbReference type="InterPro" id="IPR013128">
    <property type="entry name" value="Peptidase_C1A"/>
</dbReference>
<dbReference type="EMBL" id="QUAH01000019">
    <property type="protein sequence ID" value="RFT14795.1"/>
    <property type="molecule type" value="Genomic_DNA"/>
</dbReference>
<evidence type="ECO:0000313" key="5">
    <source>
        <dbReference type="Proteomes" id="UP000257323"/>
    </source>
</evidence>
<dbReference type="Gene3D" id="3.90.70.10">
    <property type="entry name" value="Cysteine proteinases"/>
    <property type="match status" value="1"/>
</dbReference>
<comment type="caution">
    <text evidence="4">The sequence shown here is derived from an EMBL/GenBank/DDBJ whole genome shotgun (WGS) entry which is preliminary data.</text>
</comment>
<keyword evidence="4" id="KW-0645">Protease</keyword>
<feature type="compositionally biased region" description="Basic and acidic residues" evidence="2">
    <location>
        <begin position="1"/>
        <end position="12"/>
    </location>
</feature>
<dbReference type="SUPFAM" id="SSF54001">
    <property type="entry name" value="Cysteine proteinases"/>
    <property type="match status" value="1"/>
</dbReference>
<name>A0A3E2BJ82_9BACT</name>
<dbReference type="PROSITE" id="PS00639">
    <property type="entry name" value="THIOL_PROTEASE_HIS"/>
    <property type="match status" value="1"/>
</dbReference>
<dbReference type="InterPro" id="IPR000668">
    <property type="entry name" value="Peptidase_C1A_C"/>
</dbReference>
<dbReference type="GO" id="GO:0006508">
    <property type="term" value="P:proteolysis"/>
    <property type="evidence" value="ECO:0007669"/>
    <property type="project" value="UniProtKB-KW"/>
</dbReference>
<dbReference type="Proteomes" id="UP000257323">
    <property type="component" value="Unassembled WGS sequence"/>
</dbReference>
<comment type="similarity">
    <text evidence="1">Belongs to the peptidase C1 family.</text>
</comment>
<gene>
    <name evidence="4" type="ORF">OP8BY_2372</name>
</gene>
<protein>
    <submittedName>
        <fullName evidence="4">Cysteine protease, C1A family</fullName>
    </submittedName>
</protein>
<feature type="domain" description="Peptidase C1A papain C-terminal" evidence="3">
    <location>
        <begin position="110"/>
        <end position="337"/>
    </location>
</feature>
<keyword evidence="4" id="KW-0378">Hydrolase</keyword>
<evidence type="ECO:0000256" key="1">
    <source>
        <dbReference type="ARBA" id="ARBA00008455"/>
    </source>
</evidence>
<evidence type="ECO:0000259" key="3">
    <source>
        <dbReference type="SMART" id="SM00645"/>
    </source>
</evidence>
<dbReference type="PANTHER" id="PTHR12411">
    <property type="entry name" value="CYSTEINE PROTEASE FAMILY C1-RELATED"/>
    <property type="match status" value="1"/>
</dbReference>
<dbReference type="CDD" id="cd02619">
    <property type="entry name" value="Peptidase_C1"/>
    <property type="match status" value="1"/>
</dbReference>
<dbReference type="AlphaFoldDB" id="A0A3E2BJ82"/>
<evidence type="ECO:0000313" key="4">
    <source>
        <dbReference type="EMBL" id="RFT14795.1"/>
    </source>
</evidence>
<evidence type="ECO:0000256" key="2">
    <source>
        <dbReference type="SAM" id="MobiDB-lite"/>
    </source>
</evidence>
<accession>A0A3E2BJ82</accession>
<dbReference type="InterPro" id="IPR038765">
    <property type="entry name" value="Papain-like_cys_pep_sf"/>
</dbReference>
<dbReference type="GO" id="GO:0008234">
    <property type="term" value="F:cysteine-type peptidase activity"/>
    <property type="evidence" value="ECO:0007669"/>
    <property type="project" value="InterPro"/>
</dbReference>
<dbReference type="InterPro" id="IPR025660">
    <property type="entry name" value="Pept_his_AS"/>
</dbReference>